<evidence type="ECO:0000313" key="1">
    <source>
        <dbReference type="EMBL" id="KHE90285.1"/>
    </source>
</evidence>
<dbReference type="InterPro" id="IPR042099">
    <property type="entry name" value="ANL_N_sf"/>
</dbReference>
<accession>A0A0B0EHY2</accession>
<name>A0A0B0EHY2_9BACT</name>
<organism evidence="1 2">
    <name type="scientific">Candidatus Scalindua brodae</name>
    <dbReference type="NCBI Taxonomy" id="237368"/>
    <lineage>
        <taxon>Bacteria</taxon>
        <taxon>Pseudomonadati</taxon>
        <taxon>Planctomycetota</taxon>
        <taxon>Candidatus Brocadiia</taxon>
        <taxon>Candidatus Brocadiales</taxon>
        <taxon>Candidatus Scalinduaceae</taxon>
        <taxon>Candidatus Scalindua</taxon>
    </lineage>
</organism>
<reference evidence="1 2" key="1">
    <citation type="submission" date="2014-10" db="EMBL/GenBank/DDBJ databases">
        <title>Draft genome of anammox bacterium scalindua brodae, obtained using differential coverage binning of sequence data from two enrichment reactors.</title>
        <authorList>
            <person name="Speth D.R."/>
            <person name="Russ L."/>
            <person name="Kartal B."/>
            <person name="Op den Camp H.J."/>
            <person name="Dutilh B.E."/>
            <person name="Jetten M.S."/>
        </authorList>
    </citation>
    <scope>NUCLEOTIDE SEQUENCE [LARGE SCALE GENOMIC DNA]</scope>
    <source>
        <strain evidence="1">RU1</strain>
    </source>
</reference>
<evidence type="ECO:0000313" key="2">
    <source>
        <dbReference type="Proteomes" id="UP000030652"/>
    </source>
</evidence>
<proteinExistence type="predicted"/>
<dbReference type="Gene3D" id="3.40.50.12780">
    <property type="entry name" value="N-terminal domain of ligase-like"/>
    <property type="match status" value="1"/>
</dbReference>
<dbReference type="PANTHER" id="PTHR43845">
    <property type="entry name" value="BLR5969 PROTEIN"/>
    <property type="match status" value="1"/>
</dbReference>
<dbReference type="Proteomes" id="UP000030652">
    <property type="component" value="Unassembled WGS sequence"/>
</dbReference>
<comment type="caution">
    <text evidence="1">The sequence shown here is derived from an EMBL/GenBank/DDBJ whole genome shotgun (WGS) entry which is preliminary data.</text>
</comment>
<dbReference type="eggNOG" id="COG1541">
    <property type="taxonomic scope" value="Bacteria"/>
</dbReference>
<dbReference type="AlphaFoldDB" id="A0A0B0EHY2"/>
<gene>
    <name evidence="1" type="ORF">SCABRO_03975</name>
</gene>
<dbReference type="EMBL" id="JRYO01000269">
    <property type="protein sequence ID" value="KHE90285.1"/>
    <property type="molecule type" value="Genomic_DNA"/>
</dbReference>
<sequence>MPAYSKLLSNNGINYKDINTIEDFQKNVPVFTKKDFFVDTSMAELCVDKNIQSLKLAVTSSGFSGVFSFGMSTAENQNQIVFSIDTILDYIFKISKKKTFLINCVPMGVKVPTSLPIAETSVRSDMALAILKKFHPYFDQFLILGDPHFLKKIIEEGIEQGIVWKGMPVSLIAGQDWFSENFRLYLADLLGIDFNCPDNGLFVANMGIAELDLSLFHESIFTVRLRQELQKNARLREKFLGKDTKIAPLIFHYYPHKIFLETTQSNELVFTMLNPDNFVPLIRYNSQDQGYIRSYEFVKKVLTEEGYPHLIPELKLPLVSIAGRADRFITVHGKNVTPEEIKEGLYSDFQVASSTTGYFKLSLKNDNEGKIEIQLKKGVKQTEKLKKKFTKALLKYVDTDIEIQCYHYHDFPYGMKLDYERKFTCI</sequence>
<dbReference type="PANTHER" id="PTHR43845:SF1">
    <property type="entry name" value="BLR5969 PROTEIN"/>
    <property type="match status" value="1"/>
</dbReference>
<protein>
    <submittedName>
        <fullName evidence="1">Uncharacterized protein</fullName>
    </submittedName>
</protein>